<keyword evidence="3" id="KW-1185">Reference proteome</keyword>
<reference evidence="2 3" key="1">
    <citation type="submission" date="2016-12" db="EMBL/GenBank/DDBJ databases">
        <authorList>
            <person name="Song W.-J."/>
            <person name="Kurnit D.M."/>
        </authorList>
    </citation>
    <scope>NUCLEOTIDE SEQUENCE [LARGE SCALE GENOMIC DNA]</scope>
    <source>
        <strain evidence="2 3">STM7296</strain>
    </source>
</reference>
<dbReference type="EMBL" id="CYGX02000063">
    <property type="protein sequence ID" value="SIT46188.1"/>
    <property type="molecule type" value="Genomic_DNA"/>
</dbReference>
<feature type="region of interest" description="Disordered" evidence="1">
    <location>
        <begin position="49"/>
        <end position="87"/>
    </location>
</feature>
<gene>
    <name evidence="2" type="ORF">BN2475_630039</name>
</gene>
<proteinExistence type="predicted"/>
<feature type="compositionally biased region" description="Basic and acidic residues" evidence="1">
    <location>
        <begin position="58"/>
        <end position="68"/>
    </location>
</feature>
<evidence type="ECO:0000256" key="1">
    <source>
        <dbReference type="SAM" id="MobiDB-lite"/>
    </source>
</evidence>
<evidence type="ECO:0000313" key="3">
    <source>
        <dbReference type="Proteomes" id="UP000187012"/>
    </source>
</evidence>
<evidence type="ECO:0000313" key="2">
    <source>
        <dbReference type="EMBL" id="SIT46188.1"/>
    </source>
</evidence>
<dbReference type="AlphaFoldDB" id="A0A1N7SFK5"/>
<dbReference type="STRING" id="1247936.BN2475_630039"/>
<organism evidence="2 3">
    <name type="scientific">Paraburkholderia ribeironis</name>
    <dbReference type="NCBI Taxonomy" id="1247936"/>
    <lineage>
        <taxon>Bacteria</taxon>
        <taxon>Pseudomonadati</taxon>
        <taxon>Pseudomonadota</taxon>
        <taxon>Betaproteobacteria</taxon>
        <taxon>Burkholderiales</taxon>
        <taxon>Burkholderiaceae</taxon>
        <taxon>Paraburkholderia</taxon>
    </lineage>
</organism>
<sequence>MGICINAERQAGALLVAMKDDGSRQESDIEMSQRTKLRRTMLLWRSHDRCRMPGQKAGLRERELEGHSAVHPQSNPKKRRSRDDTGF</sequence>
<dbReference type="Proteomes" id="UP000187012">
    <property type="component" value="Unassembled WGS sequence"/>
</dbReference>
<protein>
    <submittedName>
        <fullName evidence="2">Uncharacterized protein</fullName>
    </submittedName>
</protein>
<accession>A0A1N7SFK5</accession>
<name>A0A1N7SFK5_9BURK</name>